<protein>
    <submittedName>
        <fullName evidence="6">Xylose ABC transporter, periplasmic xylose-binding protein XylF</fullName>
    </submittedName>
</protein>
<proteinExistence type="inferred from homology"/>
<dbReference type="Pfam" id="PF13407">
    <property type="entry name" value="Peripla_BP_4"/>
    <property type="match status" value="1"/>
</dbReference>
<feature type="domain" description="Periplasmic binding protein" evidence="5">
    <location>
        <begin position="28"/>
        <end position="282"/>
    </location>
</feature>
<feature type="signal peptide" evidence="4">
    <location>
        <begin position="1"/>
        <end position="22"/>
    </location>
</feature>
<dbReference type="Proteomes" id="UP000214720">
    <property type="component" value="Unassembled WGS sequence"/>
</dbReference>
<sequence>MMLKQKSLVVLALALFTSVAGARDLKSIGVTLGSLGNPYFVALTQGVEKEAKSINPTVKVIAVSADYDFAKQVNQIDNFIAAGTDLILINAVDPQVIGAAVKKAQAAGVIVIAVDARADQVDATVQTDNVQAGEIACAYIADKLHEKGNVIIQNGPQLSGVTDRVNGCKSVFAKHPDIKILSDDQNGKASREGGLAVMQGLLTRFSKIDAMFAINDPQAVGSDLAIKQFGRRGLFITSVDGSPEVDAALRSGNSSIEASASQNPFAIGQQAVKVGYDIMNGKRPKSSVQLVPSTLVTKANVSSYKGWTIQP</sequence>
<evidence type="ECO:0000313" key="7">
    <source>
        <dbReference type="Proteomes" id="UP000214720"/>
    </source>
</evidence>
<dbReference type="AlphaFoldDB" id="A0A226X1T4"/>
<comment type="similarity">
    <text evidence="2">Belongs to the bacterial solute-binding protein 2 family.</text>
</comment>
<dbReference type="InterPro" id="IPR028082">
    <property type="entry name" value="Peripla_BP_I"/>
</dbReference>
<dbReference type="GO" id="GO:0030246">
    <property type="term" value="F:carbohydrate binding"/>
    <property type="evidence" value="ECO:0007669"/>
    <property type="project" value="UniProtKB-ARBA"/>
</dbReference>
<evidence type="ECO:0000256" key="4">
    <source>
        <dbReference type="SAM" id="SignalP"/>
    </source>
</evidence>
<evidence type="ECO:0000256" key="2">
    <source>
        <dbReference type="ARBA" id="ARBA00007639"/>
    </source>
</evidence>
<feature type="chain" id="PRO_5012466279" evidence="4">
    <location>
        <begin position="23"/>
        <end position="311"/>
    </location>
</feature>
<dbReference type="CDD" id="cd06321">
    <property type="entry name" value="PBP1_ABC_sugar_binding-like"/>
    <property type="match status" value="1"/>
</dbReference>
<reference evidence="7" key="1">
    <citation type="submission" date="2017-01" db="EMBL/GenBank/DDBJ databases">
        <title>Genome Analysis of Deinococcus marmoris KOPRI26562.</title>
        <authorList>
            <person name="Kim J.H."/>
            <person name="Oh H.-M."/>
        </authorList>
    </citation>
    <scope>NUCLEOTIDE SEQUENCE [LARGE SCALE GENOMIC DNA]</scope>
    <source>
        <strain evidence="7">PAMC 26633</strain>
    </source>
</reference>
<name>A0A226X1T4_CABSO</name>
<dbReference type="EMBL" id="MTHB01000109">
    <property type="protein sequence ID" value="OXC77416.1"/>
    <property type="molecule type" value="Genomic_DNA"/>
</dbReference>
<organism evidence="6 7">
    <name type="scientific">Caballeronia sordidicola</name>
    <name type="common">Burkholderia sordidicola</name>
    <dbReference type="NCBI Taxonomy" id="196367"/>
    <lineage>
        <taxon>Bacteria</taxon>
        <taxon>Pseudomonadati</taxon>
        <taxon>Pseudomonadota</taxon>
        <taxon>Betaproteobacteria</taxon>
        <taxon>Burkholderiales</taxon>
        <taxon>Burkholderiaceae</taxon>
        <taxon>Caballeronia</taxon>
    </lineage>
</organism>
<comment type="caution">
    <text evidence="6">The sequence shown here is derived from an EMBL/GenBank/DDBJ whole genome shotgun (WGS) entry which is preliminary data.</text>
</comment>
<keyword evidence="3 4" id="KW-0732">Signal</keyword>
<dbReference type="GO" id="GO:0030313">
    <property type="term" value="C:cell envelope"/>
    <property type="evidence" value="ECO:0007669"/>
    <property type="project" value="UniProtKB-SubCell"/>
</dbReference>
<comment type="subcellular location">
    <subcellularLocation>
        <location evidence="1">Cell envelope</location>
    </subcellularLocation>
</comment>
<dbReference type="PANTHER" id="PTHR46847">
    <property type="entry name" value="D-ALLOSE-BINDING PERIPLASMIC PROTEIN-RELATED"/>
    <property type="match status" value="1"/>
</dbReference>
<gene>
    <name evidence="6" type="ORF">BSU04_17930</name>
</gene>
<evidence type="ECO:0000256" key="3">
    <source>
        <dbReference type="ARBA" id="ARBA00022729"/>
    </source>
</evidence>
<evidence type="ECO:0000313" key="6">
    <source>
        <dbReference type="EMBL" id="OXC77416.1"/>
    </source>
</evidence>
<dbReference type="Gene3D" id="3.40.50.2300">
    <property type="match status" value="2"/>
</dbReference>
<dbReference type="SUPFAM" id="SSF53822">
    <property type="entry name" value="Periplasmic binding protein-like I"/>
    <property type="match status" value="1"/>
</dbReference>
<evidence type="ECO:0000256" key="1">
    <source>
        <dbReference type="ARBA" id="ARBA00004196"/>
    </source>
</evidence>
<dbReference type="PANTHER" id="PTHR46847:SF2">
    <property type="entry name" value="ABC TRANSPORTER SUGAR-BINDING PROTEIN"/>
    <property type="match status" value="1"/>
</dbReference>
<dbReference type="InterPro" id="IPR025997">
    <property type="entry name" value="SBP_2_dom"/>
</dbReference>
<evidence type="ECO:0000259" key="5">
    <source>
        <dbReference type="Pfam" id="PF13407"/>
    </source>
</evidence>
<accession>A0A226X1T4</accession>